<dbReference type="STRING" id="1265313.HRUBRA_01244"/>
<dbReference type="HOGENOM" id="CLU_106619_2_1_6"/>
<dbReference type="PANTHER" id="PTHR35146">
    <property type="entry name" value="UPF0178 PROTEIN YAII"/>
    <property type="match status" value="1"/>
</dbReference>
<dbReference type="AlphaFoldDB" id="A0A095WZV8"/>
<name>A0A095WZV8_9GAMM</name>
<dbReference type="PANTHER" id="PTHR35146:SF1">
    <property type="entry name" value="UPF0178 PROTEIN YAII"/>
    <property type="match status" value="1"/>
</dbReference>
<proteinExistence type="inferred from homology"/>
<dbReference type="NCBIfam" id="NF001095">
    <property type="entry name" value="PRK00124.1"/>
    <property type="match status" value="1"/>
</dbReference>
<dbReference type="CDD" id="cd18720">
    <property type="entry name" value="PIN_YqxD-like"/>
    <property type="match status" value="1"/>
</dbReference>
<reference evidence="3 4" key="1">
    <citation type="journal article" date="2014" name="Genome Announc.">
        <title>Genome Sequence of Gammaproteobacterial Pseudohaliea rubra Type Strain DSM 19751, Isolated from Coastal Seawater of the Mediterranean Sea.</title>
        <authorList>
            <person name="Spring S."/>
            <person name="Fiebig A."/>
            <person name="Riedel T."/>
            <person name="Goker M."/>
            <person name="Klenk H.P."/>
        </authorList>
    </citation>
    <scope>NUCLEOTIDE SEQUENCE [LARGE SCALE GENOMIC DNA]</scope>
    <source>
        <strain evidence="3 4">DSM 19751</strain>
    </source>
</reference>
<evidence type="ECO:0000256" key="2">
    <source>
        <dbReference type="HAMAP-Rule" id="MF_00489"/>
    </source>
</evidence>
<evidence type="ECO:0000313" key="3">
    <source>
        <dbReference type="EMBL" id="KGE04149.1"/>
    </source>
</evidence>
<evidence type="ECO:0000256" key="1">
    <source>
        <dbReference type="ARBA" id="ARBA00008522"/>
    </source>
</evidence>
<dbReference type="eggNOG" id="COG1671">
    <property type="taxonomic scope" value="Bacteria"/>
</dbReference>
<dbReference type="HAMAP" id="MF_00489">
    <property type="entry name" value="UPF0178"/>
    <property type="match status" value="1"/>
</dbReference>
<dbReference type="EMBL" id="AUVB01000036">
    <property type="protein sequence ID" value="KGE04149.1"/>
    <property type="molecule type" value="Genomic_DNA"/>
</dbReference>
<keyword evidence="4" id="KW-1185">Reference proteome</keyword>
<comment type="similarity">
    <text evidence="1 2">Belongs to the UPF0178 family.</text>
</comment>
<dbReference type="InterPro" id="IPR003791">
    <property type="entry name" value="UPF0178"/>
</dbReference>
<dbReference type="RefSeq" id="WP_035517507.1">
    <property type="nucleotide sequence ID" value="NZ_KN234781.1"/>
</dbReference>
<gene>
    <name evidence="3" type="ORF">HRUBRA_01244</name>
</gene>
<accession>A0A095WZV8</accession>
<dbReference type="Proteomes" id="UP000029640">
    <property type="component" value="Unassembled WGS sequence"/>
</dbReference>
<sequence>MRIWVDADACPQAIRDILFRAARRTGVEMTLLANHPLPVPPLPSIHFRQVPQGFDVADDAIVAAVGAGDLVVTQDIPLAAAVVERGGEAVSPRGEAFTRDNIRSRLAMRDLMATLRDAGQVTGGPAALGAADKQRFASCLDRWLARAVRA</sequence>
<evidence type="ECO:0000313" key="4">
    <source>
        <dbReference type="Proteomes" id="UP000029640"/>
    </source>
</evidence>
<protein>
    <recommendedName>
        <fullName evidence="2">UPF0178 protein HRUBRA_01244</fullName>
    </recommendedName>
</protein>
<dbReference type="OrthoDB" id="9798918at2"/>
<comment type="caution">
    <text evidence="3">The sequence shown here is derived from an EMBL/GenBank/DDBJ whole genome shotgun (WGS) entry which is preliminary data.</text>
</comment>
<dbReference type="Pfam" id="PF02639">
    <property type="entry name" value="DUF188"/>
    <property type="match status" value="1"/>
</dbReference>
<organism evidence="3 4">
    <name type="scientific">Pseudohaliea rubra DSM 19751</name>
    <dbReference type="NCBI Taxonomy" id="1265313"/>
    <lineage>
        <taxon>Bacteria</taxon>
        <taxon>Pseudomonadati</taxon>
        <taxon>Pseudomonadota</taxon>
        <taxon>Gammaproteobacteria</taxon>
        <taxon>Cellvibrionales</taxon>
        <taxon>Halieaceae</taxon>
        <taxon>Pseudohaliea</taxon>
    </lineage>
</organism>